<proteinExistence type="predicted"/>
<dbReference type="NCBIfam" id="NF045976">
    <property type="entry name" value="MAG1360_fam"/>
    <property type="match status" value="1"/>
</dbReference>
<name>A0A3B0PMF4_9BACT</name>
<accession>A0A3B0PMF4</accession>
<organism evidence="1 2">
    <name type="scientific">Mycoplasmopsis edwardii</name>
    <dbReference type="NCBI Taxonomy" id="53558"/>
    <lineage>
        <taxon>Bacteria</taxon>
        <taxon>Bacillati</taxon>
        <taxon>Mycoplasmatota</taxon>
        <taxon>Mycoplasmoidales</taxon>
        <taxon>Metamycoplasmataceae</taxon>
        <taxon>Mycoplasmopsis</taxon>
    </lineage>
</organism>
<sequence>MKSNNFLKISNIFENFEKPYTLKNENNTKLEHYINIPEIYLDKRSTAFYISRNNKNLNFKNIWKSLKSNKNSTIFFKNLIDGKETFLTKKADIFKKIAFVDFHEEDNNTNNILPFVDIWQACVDSYENNKKEFDLRIFNKDFELTMKNSFFSKISFYSNSIHSINLSYETYFSNIIRQFHEKQGKNKYSHESIINLLNSTKGTLSEYRFLMSNTLIAFFKELKENHTRLIDEYEKTDFNLSRKSIEQNQTALRYMKKINHSSIQKVW</sequence>
<gene>
    <name evidence="1" type="ORF">NCTC10132_00332</name>
</gene>
<dbReference type="KEGG" id="medw:NCTC10132_00332"/>
<reference evidence="2" key="1">
    <citation type="submission" date="2018-06" db="EMBL/GenBank/DDBJ databases">
        <authorList>
            <consortium name="Pathogen Informatics"/>
        </authorList>
    </citation>
    <scope>NUCLEOTIDE SEQUENCE [LARGE SCALE GENOMIC DNA]</scope>
    <source>
        <strain evidence="2">NCTC10132</strain>
    </source>
</reference>
<feature type="non-terminal residue" evidence="1">
    <location>
        <position position="267"/>
    </location>
</feature>
<dbReference type="AlphaFoldDB" id="A0A3B0PMF4"/>
<dbReference type="Proteomes" id="UP000257559">
    <property type="component" value="Chromosome"/>
</dbReference>
<evidence type="ECO:0000313" key="2">
    <source>
        <dbReference type="Proteomes" id="UP000257559"/>
    </source>
</evidence>
<evidence type="ECO:0000313" key="1">
    <source>
        <dbReference type="EMBL" id="SYV96977.1"/>
    </source>
</evidence>
<dbReference type="EMBL" id="LS991951">
    <property type="protein sequence ID" value="SYV96977.1"/>
    <property type="molecule type" value="Genomic_DNA"/>
</dbReference>
<keyword evidence="2" id="KW-1185">Reference proteome</keyword>
<protein>
    <submittedName>
        <fullName evidence="1">Uncharacterized protein</fullName>
    </submittedName>
</protein>